<evidence type="ECO:0000256" key="10">
    <source>
        <dbReference type="SAM" id="Phobius"/>
    </source>
</evidence>
<dbReference type="FunFam" id="1.20.1560.10:FF:000013">
    <property type="entry name" value="ABC transporter C family member 2"/>
    <property type="match status" value="1"/>
</dbReference>
<dbReference type="SUPFAM" id="SSF90123">
    <property type="entry name" value="ABC transporter transmembrane region"/>
    <property type="match status" value="2"/>
</dbReference>
<evidence type="ECO:0000256" key="5">
    <source>
        <dbReference type="ARBA" id="ARBA00022741"/>
    </source>
</evidence>
<feature type="domain" description="ABC transmembrane type-1" evidence="12">
    <location>
        <begin position="945"/>
        <end position="1229"/>
    </location>
</feature>
<evidence type="ECO:0008006" key="15">
    <source>
        <dbReference type="Google" id="ProtNLM"/>
    </source>
</evidence>
<evidence type="ECO:0000256" key="3">
    <source>
        <dbReference type="ARBA" id="ARBA00022692"/>
    </source>
</evidence>
<dbReference type="Gene3D" id="3.40.50.300">
    <property type="entry name" value="P-loop containing nucleotide triphosphate hydrolases"/>
    <property type="match status" value="2"/>
</dbReference>
<feature type="domain" description="ABC transporter" evidence="11">
    <location>
        <begin position="650"/>
        <end position="879"/>
    </location>
</feature>
<dbReference type="PROSITE" id="PS00211">
    <property type="entry name" value="ABC_TRANSPORTER_1"/>
    <property type="match status" value="2"/>
</dbReference>
<feature type="region of interest" description="Disordered" evidence="9">
    <location>
        <begin position="887"/>
        <end position="906"/>
    </location>
</feature>
<gene>
    <name evidence="13" type="ORF">P167DRAFT_500063</name>
</gene>
<feature type="transmembrane region" description="Helical" evidence="10">
    <location>
        <begin position="1166"/>
        <end position="1186"/>
    </location>
</feature>
<dbReference type="CDD" id="cd03244">
    <property type="entry name" value="ABCC_MRP_domain2"/>
    <property type="match status" value="1"/>
</dbReference>
<feature type="region of interest" description="Disordered" evidence="9">
    <location>
        <begin position="402"/>
        <end position="424"/>
    </location>
</feature>
<organism evidence="13 14">
    <name type="scientific">Morchella conica CCBAS932</name>
    <dbReference type="NCBI Taxonomy" id="1392247"/>
    <lineage>
        <taxon>Eukaryota</taxon>
        <taxon>Fungi</taxon>
        <taxon>Dikarya</taxon>
        <taxon>Ascomycota</taxon>
        <taxon>Pezizomycotina</taxon>
        <taxon>Pezizomycetes</taxon>
        <taxon>Pezizales</taxon>
        <taxon>Morchellaceae</taxon>
        <taxon>Morchella</taxon>
    </lineage>
</organism>
<dbReference type="InParanoid" id="A0A3N4L550"/>
<feature type="transmembrane region" description="Helical" evidence="10">
    <location>
        <begin position="555"/>
        <end position="576"/>
    </location>
</feature>
<dbReference type="Gene3D" id="1.20.1560.10">
    <property type="entry name" value="ABC transporter type 1, transmembrane domain"/>
    <property type="match status" value="2"/>
</dbReference>
<keyword evidence="2" id="KW-0813">Transport</keyword>
<proteinExistence type="predicted"/>
<evidence type="ECO:0000313" key="13">
    <source>
        <dbReference type="EMBL" id="RPB16599.1"/>
    </source>
</evidence>
<feature type="transmembrane region" description="Helical" evidence="10">
    <location>
        <begin position="448"/>
        <end position="467"/>
    </location>
</feature>
<feature type="transmembrane region" description="Helical" evidence="10">
    <location>
        <begin position="983"/>
        <end position="1007"/>
    </location>
</feature>
<dbReference type="CDD" id="cd03250">
    <property type="entry name" value="ABCC_MRP_domain1"/>
    <property type="match status" value="1"/>
</dbReference>
<dbReference type="Pfam" id="PF00005">
    <property type="entry name" value="ABC_tran"/>
    <property type="match status" value="2"/>
</dbReference>
<evidence type="ECO:0000256" key="6">
    <source>
        <dbReference type="ARBA" id="ARBA00022840"/>
    </source>
</evidence>
<sequence length="1547" mass="171152">MEAPFVVQGGSAKNIWKHPVLLKHAPGGFSYEIDSLSRTRIAILVVAALIPVSVLLFRRLITGTPFFTAKTKRDFTVYNKSEFLELYDKDAVPSKAPIEPLEGTRRTWAWAQLLLLAGLVSVNIIALLTRVFHQQDLIEECAELGYWLLLLMLHAFRFYPTPYRPSLSLLVTVFCIVPPLLLIERDLWPKLLFNASPEKSRDARHGWEVYARLGLAVSLELSALMTPRLWYPVDPYSNDLPSPEQTASLISYMGSYSWIGNLIRIAYKRDIEPEDLPELPDYDRARLWSKKVENNKKSTTFKTFFACMRWDILNMTLCSIFLGLMQFVWPVSMRELLAYVEGSKEPVITPWVFVFGLFFGPLLTGLVWEAYIFNATRLVIRVKAAFTQSLLEKTLKIRFTQDSGKDEKDPKDPKAAAVKKTPPNQSKVGMINNLMSTDLDTLTNAREFFLLVGSVPVEIIFAVVFLYDLLGWASLVGIGMMVATMIVPILIAKSLAKIQRALRESTDARINLMSETLTAVRIIKFFGLEGAFLEKIREKREAELRLSLINTICSLGLRTVSVLLPIINIVVTFGIFTKVMNKPLTASIAFTSISLFDILRGQFGWLAFITQQVVYAFISFDRIDKFLNGEEELENYKSQESVDPQKPPAYNNATLSWSKPGSDEDNNFRLSDMNVECVYGGLTVVAGPVGSGKSSFILGLMGEMRLLEGSIHLPRQSGISYVAQSTWLQNASVKDNILFGSPYDERRYQTTIEACGLSTDLKNLEAGDETEIGERGTTLSGGQKARVSLARAVYSPAQTVFLDDVLSALDAETCKLVVEKCIKGDILAGRTVILVTHHVSLVASAAQKIIVLSDGKIVSDSHNLTKSTLDLLSGAGEDVDAEITAPQEADPDIIDTPKPADAKVPGGKEATKLVKEEGRAKGRVPKIMIWKYIKNFGGPFVIICIICLSLTNQFLGLANSYFVGLWSDQYTQHPDDVDVNLWLGLYAGVLMGTVLFETFTYIVWFAFRWIASRRIHEKVVKSVLYSPIRFFDTTPLGRIINRMSNDVKSVDSSLGAYLQQVFHQALECAFRLVVMSGLIPAFFIPTIAVSVVGIICGNLYVRAQLGVKRIVSVRESPLFSHFGDTISGIVTIRGFGVQDRFLAESLKRVDDFSQPCESLYSLNRWIGIRISWCTGAIGLAAGVIALTTKGNSAGLIGFSLSNVLAYSTSILYCVRYFTMFEVELNGFERLEEYIELEQEPAKTIEGEPPAAWPTEGSCIVKDLCVKYSKDGPDVLNKVSFDVKPRERVGIVGRTGAGKSSLALSLLRFTELSGGSISIGGLDIQKVNLEALRRRVTIIPQDPVLLSGTIRTNLDPFGEIDDSELQAALEGSGLAGDKVDILESAEGTRAPTPDGTTTPDVPARLKTKRINLNTPITAGGDNLSQGQRQLLAFARALVRRSKLVLLDEATSSTDQSTDERIQQTLRSSFPDSSLIVIAHRLRTVVNMDRIVVLDNLGKGGEVVEFDTPLNLLNNEGGVLRSLAEKSGEFEELLEIAKSSVLERGGEPL</sequence>
<feature type="domain" description="ABC transporter" evidence="11">
    <location>
        <begin position="1260"/>
        <end position="1520"/>
    </location>
</feature>
<dbReference type="GO" id="GO:0016020">
    <property type="term" value="C:membrane"/>
    <property type="evidence" value="ECO:0007669"/>
    <property type="project" value="UniProtKB-SubCell"/>
</dbReference>
<keyword evidence="8 10" id="KW-0472">Membrane</keyword>
<evidence type="ECO:0000256" key="4">
    <source>
        <dbReference type="ARBA" id="ARBA00022737"/>
    </source>
</evidence>
<dbReference type="GO" id="GO:0005524">
    <property type="term" value="F:ATP binding"/>
    <property type="evidence" value="ECO:0007669"/>
    <property type="project" value="UniProtKB-KW"/>
</dbReference>
<dbReference type="InterPro" id="IPR017871">
    <property type="entry name" value="ABC_transporter-like_CS"/>
</dbReference>
<feature type="transmembrane region" description="Helical" evidence="10">
    <location>
        <begin position="473"/>
        <end position="492"/>
    </location>
</feature>
<dbReference type="EMBL" id="ML119108">
    <property type="protein sequence ID" value="RPB16599.1"/>
    <property type="molecule type" value="Genomic_DNA"/>
</dbReference>
<dbReference type="GO" id="GO:0005737">
    <property type="term" value="C:cytoplasm"/>
    <property type="evidence" value="ECO:0007669"/>
    <property type="project" value="UniProtKB-ARBA"/>
</dbReference>
<dbReference type="PANTHER" id="PTHR24223">
    <property type="entry name" value="ATP-BINDING CASSETTE SUB-FAMILY C"/>
    <property type="match status" value="1"/>
</dbReference>
<dbReference type="InterPro" id="IPR027417">
    <property type="entry name" value="P-loop_NTPase"/>
</dbReference>
<comment type="subcellular location">
    <subcellularLocation>
        <location evidence="1">Membrane</location>
        <topology evidence="1">Multi-pass membrane protein</topology>
    </subcellularLocation>
</comment>
<feature type="compositionally biased region" description="Basic and acidic residues" evidence="9">
    <location>
        <begin position="403"/>
        <end position="414"/>
    </location>
</feature>
<dbReference type="SUPFAM" id="SSF52540">
    <property type="entry name" value="P-loop containing nucleoside triphosphate hydrolases"/>
    <property type="match status" value="2"/>
</dbReference>
<dbReference type="InterPro" id="IPR050173">
    <property type="entry name" value="ABC_transporter_C-like"/>
</dbReference>
<feature type="transmembrane region" description="Helical" evidence="10">
    <location>
        <begin position="312"/>
        <end position="331"/>
    </location>
</feature>
<dbReference type="CDD" id="cd18604">
    <property type="entry name" value="ABC_6TM_VMR1_D2_like"/>
    <property type="match status" value="1"/>
</dbReference>
<dbReference type="STRING" id="1392247.A0A3N4L550"/>
<protein>
    <recommendedName>
        <fullName evidence="15">P-loop containing nucleoside triphosphate hydrolase protein</fullName>
    </recommendedName>
</protein>
<feature type="transmembrane region" description="Helical" evidence="10">
    <location>
        <begin position="166"/>
        <end position="183"/>
    </location>
</feature>
<dbReference type="FunFam" id="3.40.50.300:FF:000630">
    <property type="entry name" value="ATP-binding cassette (ABC) transporter, putative"/>
    <property type="match status" value="1"/>
</dbReference>
<evidence type="ECO:0000256" key="8">
    <source>
        <dbReference type="ARBA" id="ARBA00023136"/>
    </source>
</evidence>
<dbReference type="InterPro" id="IPR003439">
    <property type="entry name" value="ABC_transporter-like_ATP-bd"/>
</dbReference>
<feature type="transmembrane region" description="Helical" evidence="10">
    <location>
        <begin position="1081"/>
        <end position="1101"/>
    </location>
</feature>
<feature type="transmembrane region" description="Helical" evidence="10">
    <location>
        <begin position="351"/>
        <end position="373"/>
    </location>
</feature>
<evidence type="ECO:0000259" key="12">
    <source>
        <dbReference type="PROSITE" id="PS50929"/>
    </source>
</evidence>
<feature type="transmembrane region" description="Helical" evidence="10">
    <location>
        <begin position="1193"/>
        <end position="1212"/>
    </location>
</feature>
<keyword evidence="4" id="KW-0677">Repeat</keyword>
<keyword evidence="7 10" id="KW-1133">Transmembrane helix</keyword>
<name>A0A3N4L550_9PEZI</name>
<dbReference type="InterPro" id="IPR003593">
    <property type="entry name" value="AAA+_ATPase"/>
</dbReference>
<accession>A0A3N4L550</accession>
<dbReference type="GO" id="GO:0016887">
    <property type="term" value="F:ATP hydrolysis activity"/>
    <property type="evidence" value="ECO:0007669"/>
    <property type="project" value="InterPro"/>
</dbReference>
<dbReference type="Proteomes" id="UP000277580">
    <property type="component" value="Unassembled WGS sequence"/>
</dbReference>
<dbReference type="PROSITE" id="PS50929">
    <property type="entry name" value="ABC_TM1F"/>
    <property type="match status" value="2"/>
</dbReference>
<dbReference type="InterPro" id="IPR036640">
    <property type="entry name" value="ABC1_TM_sf"/>
</dbReference>
<evidence type="ECO:0000256" key="7">
    <source>
        <dbReference type="ARBA" id="ARBA00022989"/>
    </source>
</evidence>
<feature type="transmembrane region" description="Helical" evidence="10">
    <location>
        <begin position="41"/>
        <end position="61"/>
    </location>
</feature>
<feature type="transmembrane region" description="Helical" evidence="10">
    <location>
        <begin position="109"/>
        <end position="132"/>
    </location>
</feature>
<feature type="domain" description="ABC transmembrane type-1" evidence="12">
    <location>
        <begin position="315"/>
        <end position="613"/>
    </location>
</feature>
<feature type="transmembrane region" description="Helical" evidence="10">
    <location>
        <begin position="936"/>
        <end position="963"/>
    </location>
</feature>
<dbReference type="SMART" id="SM00382">
    <property type="entry name" value="AAA"/>
    <property type="match status" value="2"/>
</dbReference>
<dbReference type="PANTHER" id="PTHR24223:SF356">
    <property type="entry name" value="ATP-BINDING CASSETTE TRANSPORTER ABC4"/>
    <property type="match status" value="1"/>
</dbReference>
<dbReference type="InterPro" id="IPR011527">
    <property type="entry name" value="ABC1_TM_dom"/>
</dbReference>
<evidence type="ECO:0000256" key="2">
    <source>
        <dbReference type="ARBA" id="ARBA00022448"/>
    </source>
</evidence>
<keyword evidence="14" id="KW-1185">Reference proteome</keyword>
<keyword evidence="6" id="KW-0067">ATP-binding</keyword>
<evidence type="ECO:0000256" key="1">
    <source>
        <dbReference type="ARBA" id="ARBA00004141"/>
    </source>
</evidence>
<feature type="transmembrane region" description="Helical" evidence="10">
    <location>
        <begin position="603"/>
        <end position="620"/>
    </location>
</feature>
<evidence type="ECO:0000256" key="9">
    <source>
        <dbReference type="SAM" id="MobiDB-lite"/>
    </source>
</evidence>
<reference evidence="13 14" key="1">
    <citation type="journal article" date="2018" name="Nat. Ecol. Evol.">
        <title>Pezizomycetes genomes reveal the molecular basis of ectomycorrhizal truffle lifestyle.</title>
        <authorList>
            <person name="Murat C."/>
            <person name="Payen T."/>
            <person name="Noel B."/>
            <person name="Kuo A."/>
            <person name="Morin E."/>
            <person name="Chen J."/>
            <person name="Kohler A."/>
            <person name="Krizsan K."/>
            <person name="Balestrini R."/>
            <person name="Da Silva C."/>
            <person name="Montanini B."/>
            <person name="Hainaut M."/>
            <person name="Levati E."/>
            <person name="Barry K.W."/>
            <person name="Belfiori B."/>
            <person name="Cichocki N."/>
            <person name="Clum A."/>
            <person name="Dockter R.B."/>
            <person name="Fauchery L."/>
            <person name="Guy J."/>
            <person name="Iotti M."/>
            <person name="Le Tacon F."/>
            <person name="Lindquist E.A."/>
            <person name="Lipzen A."/>
            <person name="Malagnac F."/>
            <person name="Mello A."/>
            <person name="Molinier V."/>
            <person name="Miyauchi S."/>
            <person name="Poulain J."/>
            <person name="Riccioni C."/>
            <person name="Rubini A."/>
            <person name="Sitrit Y."/>
            <person name="Splivallo R."/>
            <person name="Traeger S."/>
            <person name="Wang M."/>
            <person name="Zifcakova L."/>
            <person name="Wipf D."/>
            <person name="Zambonelli A."/>
            <person name="Paolocci F."/>
            <person name="Nowrousian M."/>
            <person name="Ottonello S."/>
            <person name="Baldrian P."/>
            <person name="Spatafora J.W."/>
            <person name="Henrissat B."/>
            <person name="Nagy L.G."/>
            <person name="Aury J.M."/>
            <person name="Wincker P."/>
            <person name="Grigoriev I.V."/>
            <person name="Bonfante P."/>
            <person name="Martin F.M."/>
        </authorList>
    </citation>
    <scope>NUCLEOTIDE SEQUENCE [LARGE SCALE GENOMIC DNA]</scope>
    <source>
        <strain evidence="13 14">CCBAS932</strain>
    </source>
</reference>
<dbReference type="Pfam" id="PF00664">
    <property type="entry name" value="ABC_membrane"/>
    <property type="match status" value="2"/>
</dbReference>
<dbReference type="FunFam" id="3.40.50.300:FF:000973">
    <property type="entry name" value="Multidrug resistance-associated protein 4"/>
    <property type="match status" value="1"/>
</dbReference>
<dbReference type="OrthoDB" id="6500128at2759"/>
<dbReference type="PROSITE" id="PS50893">
    <property type="entry name" value="ABC_TRANSPORTER_2"/>
    <property type="match status" value="2"/>
</dbReference>
<dbReference type="GO" id="GO:0140359">
    <property type="term" value="F:ABC-type transporter activity"/>
    <property type="evidence" value="ECO:0007669"/>
    <property type="project" value="InterPro"/>
</dbReference>
<evidence type="ECO:0000259" key="11">
    <source>
        <dbReference type="PROSITE" id="PS50893"/>
    </source>
</evidence>
<evidence type="ECO:0000313" key="14">
    <source>
        <dbReference type="Proteomes" id="UP000277580"/>
    </source>
</evidence>
<dbReference type="CDD" id="cd18596">
    <property type="entry name" value="ABC_6TM_VMR1_D1_like"/>
    <property type="match status" value="1"/>
</dbReference>
<keyword evidence="3 10" id="KW-0812">Transmembrane</keyword>
<keyword evidence="5" id="KW-0547">Nucleotide-binding</keyword>